<dbReference type="PROSITE" id="PS50846">
    <property type="entry name" value="HMA_2"/>
    <property type="match status" value="5"/>
</dbReference>
<dbReference type="InterPro" id="IPR017969">
    <property type="entry name" value="Heavy-metal-associated_CS"/>
</dbReference>
<feature type="region of interest" description="Disordered" evidence="4">
    <location>
        <begin position="314"/>
        <end position="360"/>
    </location>
</feature>
<name>A0AA88T3E0_CHASR</name>
<dbReference type="Gene3D" id="3.30.70.100">
    <property type="match status" value="5"/>
</dbReference>
<accession>A0AA88T3E0</accession>
<gene>
    <name evidence="6" type="ORF">Q5P01_005786</name>
</gene>
<dbReference type="NCBIfam" id="TIGR00003">
    <property type="entry name" value="copper ion binding protein"/>
    <property type="match status" value="4"/>
</dbReference>
<comment type="caution">
    <text evidence="6">The sequence shown here is derived from an EMBL/GenBank/DDBJ whole genome shotgun (WGS) entry which is preliminary data.</text>
</comment>
<feature type="domain" description="HMA" evidence="5">
    <location>
        <begin position="85"/>
        <end position="151"/>
    </location>
</feature>
<feature type="region of interest" description="Disordered" evidence="4">
    <location>
        <begin position="1"/>
        <end position="21"/>
    </location>
</feature>
<dbReference type="AlphaFoldDB" id="A0AA88T3E0"/>
<dbReference type="FunFam" id="3.30.70.100:FF:000001">
    <property type="entry name" value="ATPase copper transporting beta"/>
    <property type="match status" value="4"/>
</dbReference>
<evidence type="ECO:0000313" key="6">
    <source>
        <dbReference type="EMBL" id="KAK2857051.1"/>
    </source>
</evidence>
<evidence type="ECO:0000256" key="4">
    <source>
        <dbReference type="SAM" id="MobiDB-lite"/>
    </source>
</evidence>
<keyword evidence="2" id="KW-0813">Transport</keyword>
<dbReference type="Pfam" id="PF00403">
    <property type="entry name" value="HMA"/>
    <property type="match status" value="4"/>
</dbReference>
<feature type="domain" description="HMA" evidence="5">
    <location>
        <begin position="366"/>
        <end position="432"/>
    </location>
</feature>
<evidence type="ECO:0000313" key="7">
    <source>
        <dbReference type="Proteomes" id="UP001187415"/>
    </source>
</evidence>
<keyword evidence="3" id="KW-0186">Copper</keyword>
<keyword evidence="2" id="KW-0187">Copper transport</keyword>
<feature type="compositionally biased region" description="Polar residues" evidence="4">
    <location>
        <begin position="1"/>
        <end position="16"/>
    </location>
</feature>
<dbReference type="InterPro" id="IPR036163">
    <property type="entry name" value="HMA_dom_sf"/>
</dbReference>
<dbReference type="CDD" id="cd00371">
    <property type="entry name" value="HMA"/>
    <property type="match status" value="4"/>
</dbReference>
<evidence type="ECO:0000256" key="3">
    <source>
        <dbReference type="ARBA" id="ARBA00023008"/>
    </source>
</evidence>
<evidence type="ECO:0000256" key="1">
    <source>
        <dbReference type="ARBA" id="ARBA00022723"/>
    </source>
</evidence>
<dbReference type="SUPFAM" id="SSF55008">
    <property type="entry name" value="HMA, heavy metal-associated domain"/>
    <property type="match status" value="5"/>
</dbReference>
<organism evidence="6 7">
    <name type="scientific">Channa striata</name>
    <name type="common">Snakehead murrel</name>
    <name type="synonym">Ophicephalus striatus</name>
    <dbReference type="NCBI Taxonomy" id="64152"/>
    <lineage>
        <taxon>Eukaryota</taxon>
        <taxon>Metazoa</taxon>
        <taxon>Chordata</taxon>
        <taxon>Craniata</taxon>
        <taxon>Vertebrata</taxon>
        <taxon>Euteleostomi</taxon>
        <taxon>Actinopterygii</taxon>
        <taxon>Neopterygii</taxon>
        <taxon>Teleostei</taxon>
        <taxon>Neoteleostei</taxon>
        <taxon>Acanthomorphata</taxon>
        <taxon>Anabantaria</taxon>
        <taxon>Anabantiformes</taxon>
        <taxon>Channoidei</taxon>
        <taxon>Channidae</taxon>
        <taxon>Channa</taxon>
    </lineage>
</organism>
<reference evidence="6" key="1">
    <citation type="submission" date="2023-07" db="EMBL/GenBank/DDBJ databases">
        <title>Chromosome-level Genome Assembly of Striped Snakehead (Channa striata).</title>
        <authorList>
            <person name="Liu H."/>
        </authorList>
    </citation>
    <scope>NUCLEOTIDE SEQUENCE</scope>
    <source>
        <strain evidence="6">Gz</strain>
        <tissue evidence="6">Muscle</tissue>
    </source>
</reference>
<keyword evidence="1" id="KW-0479">Metal-binding</keyword>
<dbReference type="PANTHER" id="PTHR46594:SF4">
    <property type="entry name" value="P-TYPE CATION-TRANSPORTING ATPASE"/>
    <property type="match status" value="1"/>
</dbReference>
<keyword evidence="2" id="KW-0406">Ion transport</keyword>
<feature type="domain" description="HMA" evidence="5">
    <location>
        <begin position="442"/>
        <end position="508"/>
    </location>
</feature>
<sequence length="601" mass="64907">MFPSKSPVTRSKSVPKNPQGAGEQICMVECGCKPDCTCGIHSAGRRPCPQGIKENSTNNENQGFDNLAYEFGSQSELNSPAKPFSRVTFKLLGLASELQAKAVESRISSLNGVLGISLSLPRKLAKVDYDSSAVTIRDVALELHALGHRVESLVQIKVDGMHCQSCVQSIEGRIGELPGVSHIQVSLQDGAALIVVQPLLVTQQELRDKIKDMGFEATLFKEDPSGHDISYWQRDALNPSTQTVTIRIVGMTCNSCVQSIEGRMSQMTGVQAIAVSLEEEKGRITFDPSLTEPEKLRMSIEDMGFDASLEGPVKSIQSHEKSRPVSSGPSDLSHLQPPSRAGVSNGTGLPTNSASAHPTSPDIKLQKCFISIMGMTCASCVANIERNLLKHKGIICVLVSLMAGKAEVKYDSSLLDAAAVTCLIEDLGFGAKLMEDDAVTHGKLDLTIKGMTCASCVHNIESKLTTTKGILGASVALATQKAQIQFNPEMLGARDIIKLIQSLGFEASLVKTDFKNNLDHTEEIRQWKRSFLLSLVFGLPVMGLMIYMMVMDSQHQEHGAPCPGSRNCCRVSPSSTWSSSCSVHLCRSLEADTSTSRRIAL</sequence>
<evidence type="ECO:0000256" key="2">
    <source>
        <dbReference type="ARBA" id="ARBA00022796"/>
    </source>
</evidence>
<feature type="domain" description="HMA" evidence="5">
    <location>
        <begin position="242"/>
        <end position="308"/>
    </location>
</feature>
<protein>
    <recommendedName>
        <fullName evidence="5">HMA domain-containing protein</fullName>
    </recommendedName>
</protein>
<dbReference type="EMBL" id="JAUPFM010000003">
    <property type="protein sequence ID" value="KAK2857051.1"/>
    <property type="molecule type" value="Genomic_DNA"/>
</dbReference>
<keyword evidence="7" id="KW-1185">Reference proteome</keyword>
<evidence type="ECO:0000259" key="5">
    <source>
        <dbReference type="PROSITE" id="PS50846"/>
    </source>
</evidence>
<dbReference type="GO" id="GO:0006825">
    <property type="term" value="P:copper ion transport"/>
    <property type="evidence" value="ECO:0007669"/>
    <property type="project" value="UniProtKB-KW"/>
</dbReference>
<feature type="compositionally biased region" description="Polar residues" evidence="4">
    <location>
        <begin position="342"/>
        <end position="358"/>
    </location>
</feature>
<dbReference type="InterPro" id="IPR006121">
    <property type="entry name" value="HMA_dom"/>
</dbReference>
<feature type="domain" description="HMA" evidence="5">
    <location>
        <begin position="152"/>
        <end position="218"/>
    </location>
</feature>
<dbReference type="InterPro" id="IPR006122">
    <property type="entry name" value="HMA_Cu_ion-bd"/>
</dbReference>
<dbReference type="PRINTS" id="PR00942">
    <property type="entry name" value="CUATPASEI"/>
</dbReference>
<dbReference type="GO" id="GO:0005507">
    <property type="term" value="F:copper ion binding"/>
    <property type="evidence" value="ECO:0007669"/>
    <property type="project" value="InterPro"/>
</dbReference>
<dbReference type="PROSITE" id="PS01047">
    <property type="entry name" value="HMA_1"/>
    <property type="match status" value="3"/>
</dbReference>
<dbReference type="PANTHER" id="PTHR46594">
    <property type="entry name" value="P-TYPE CATION-TRANSPORTING ATPASE"/>
    <property type="match status" value="1"/>
</dbReference>
<proteinExistence type="predicted"/>
<dbReference type="Proteomes" id="UP001187415">
    <property type="component" value="Unassembled WGS sequence"/>
</dbReference>